<sequence length="227" mass="23926">MPRPLTSENQKMEQASSPGIVQYNDPDPDPEPEPPAAPPVIILAKFHSKSGKAKKAVDQEQDDGPCAATSPPSSEDTKRKPKPNGKKYNLRKKSNQELDPDSEPDPNPFPEAPPIIILSKKRRASKSPSIDTADPATASPRPETPPSSPHPSKKMGSKVSKLPKQGHGKLQPSQNKSDKAEMKEPSNYYTHRSKSMRRKAGVAPGAQGSGGGLGGSDGSGGSGGGLS</sequence>
<dbReference type="RefSeq" id="XP_033378985.1">
    <property type="nucleotide sequence ID" value="XM_033534203.1"/>
</dbReference>
<evidence type="ECO:0000313" key="3">
    <source>
        <dbReference type="Proteomes" id="UP000799778"/>
    </source>
</evidence>
<dbReference type="OrthoDB" id="3788029at2759"/>
<feature type="compositionally biased region" description="Basic residues" evidence="1">
    <location>
        <begin position="79"/>
        <end position="93"/>
    </location>
</feature>
<organism evidence="2 3">
    <name type="scientific">Aaosphaeria arxii CBS 175.79</name>
    <dbReference type="NCBI Taxonomy" id="1450172"/>
    <lineage>
        <taxon>Eukaryota</taxon>
        <taxon>Fungi</taxon>
        <taxon>Dikarya</taxon>
        <taxon>Ascomycota</taxon>
        <taxon>Pezizomycotina</taxon>
        <taxon>Dothideomycetes</taxon>
        <taxon>Pleosporomycetidae</taxon>
        <taxon>Pleosporales</taxon>
        <taxon>Pleosporales incertae sedis</taxon>
        <taxon>Aaosphaeria</taxon>
    </lineage>
</organism>
<evidence type="ECO:0000313" key="2">
    <source>
        <dbReference type="EMBL" id="KAF2010646.1"/>
    </source>
</evidence>
<proteinExistence type="predicted"/>
<feature type="region of interest" description="Disordered" evidence="1">
    <location>
        <begin position="1"/>
        <end position="227"/>
    </location>
</feature>
<feature type="compositionally biased region" description="Gly residues" evidence="1">
    <location>
        <begin position="207"/>
        <end position="227"/>
    </location>
</feature>
<dbReference type="GeneID" id="54291600"/>
<dbReference type="EMBL" id="ML978076">
    <property type="protein sequence ID" value="KAF2010646.1"/>
    <property type="molecule type" value="Genomic_DNA"/>
</dbReference>
<reference evidence="2" key="1">
    <citation type="journal article" date="2020" name="Stud. Mycol.">
        <title>101 Dothideomycetes genomes: a test case for predicting lifestyles and emergence of pathogens.</title>
        <authorList>
            <person name="Haridas S."/>
            <person name="Albert R."/>
            <person name="Binder M."/>
            <person name="Bloem J."/>
            <person name="Labutti K."/>
            <person name="Salamov A."/>
            <person name="Andreopoulos B."/>
            <person name="Baker S."/>
            <person name="Barry K."/>
            <person name="Bills G."/>
            <person name="Bluhm B."/>
            <person name="Cannon C."/>
            <person name="Castanera R."/>
            <person name="Culley D."/>
            <person name="Daum C."/>
            <person name="Ezra D."/>
            <person name="Gonzalez J."/>
            <person name="Henrissat B."/>
            <person name="Kuo A."/>
            <person name="Liang C."/>
            <person name="Lipzen A."/>
            <person name="Lutzoni F."/>
            <person name="Magnuson J."/>
            <person name="Mondo S."/>
            <person name="Nolan M."/>
            <person name="Ohm R."/>
            <person name="Pangilinan J."/>
            <person name="Park H.-J."/>
            <person name="Ramirez L."/>
            <person name="Alfaro M."/>
            <person name="Sun H."/>
            <person name="Tritt A."/>
            <person name="Yoshinaga Y."/>
            <person name="Zwiers L.-H."/>
            <person name="Turgeon B."/>
            <person name="Goodwin S."/>
            <person name="Spatafora J."/>
            <person name="Crous P."/>
            <person name="Grigoriev I."/>
        </authorList>
    </citation>
    <scope>NUCLEOTIDE SEQUENCE</scope>
    <source>
        <strain evidence="2">CBS 175.79</strain>
    </source>
</reference>
<protein>
    <submittedName>
        <fullName evidence="2">Uncharacterized protein</fullName>
    </submittedName>
</protein>
<gene>
    <name evidence="2" type="ORF">BU24DRAFT_496592</name>
</gene>
<feature type="compositionally biased region" description="Basic residues" evidence="1">
    <location>
        <begin position="191"/>
        <end position="200"/>
    </location>
</feature>
<dbReference type="Proteomes" id="UP000799778">
    <property type="component" value="Unassembled WGS sequence"/>
</dbReference>
<accession>A0A6A5XCW1</accession>
<keyword evidence="3" id="KW-1185">Reference proteome</keyword>
<name>A0A6A5XCW1_9PLEO</name>
<evidence type="ECO:0000256" key="1">
    <source>
        <dbReference type="SAM" id="MobiDB-lite"/>
    </source>
</evidence>
<feature type="compositionally biased region" description="Polar residues" evidence="1">
    <location>
        <begin position="1"/>
        <end position="19"/>
    </location>
</feature>
<dbReference type="AlphaFoldDB" id="A0A6A5XCW1"/>